<reference evidence="1" key="1">
    <citation type="submission" date="2023-10" db="EMBL/GenBank/DDBJ databases">
        <title>Genome Sequence of the Bacteria from From Gut Wall in Crohn's Disease.</title>
        <authorList>
            <person name="Rodriguez-Palacios A."/>
        </authorList>
    </citation>
    <scope>NUCLEOTIDE SEQUENCE</scope>
    <source>
        <strain evidence="1">CavFT-hAR58</strain>
    </source>
</reference>
<dbReference type="Proteomes" id="UP001181347">
    <property type="component" value="Unassembled WGS sequence"/>
</dbReference>
<organism evidence="1 2">
    <name type="scientific">Alistipes finegoldii</name>
    <dbReference type="NCBI Taxonomy" id="214856"/>
    <lineage>
        <taxon>Bacteria</taxon>
        <taxon>Pseudomonadati</taxon>
        <taxon>Bacteroidota</taxon>
        <taxon>Bacteroidia</taxon>
        <taxon>Bacteroidales</taxon>
        <taxon>Rikenellaceae</taxon>
        <taxon>Alistipes</taxon>
    </lineage>
</organism>
<evidence type="ECO:0000313" key="1">
    <source>
        <dbReference type="EMBL" id="MDU0259076.1"/>
    </source>
</evidence>
<protein>
    <submittedName>
        <fullName evidence="1">DUF3575 domain-containing protein</fullName>
    </submittedName>
</protein>
<proteinExistence type="predicted"/>
<accession>A0AAE4LJV8</accession>
<dbReference type="InterPro" id="IPR021958">
    <property type="entry name" value="DUF3575"/>
</dbReference>
<gene>
    <name evidence="1" type="ORF">RVH17_02945</name>
</gene>
<sequence length="349" mass="39384">MAAKRAANIGNYLQGRLGLDESLLRIESVGIDWRGLYDAVSVSGMPYRDEVLAILSNSPEWIVRGGVVVDGRKRRLQMLQGGRVWRDMSEHIFPYLRYGQVGVVCEIVEKPRTVIAVEPVSEPTEPLSPAFEPASESVVAEESQTDTLAVSSIDPAPETRKPFYMALKTNMLYDVALVPNVGAEFYLGRRWSIGIDWMYGWWNSNKRHNYWRIYGGDLTVRKWLGRRAAGKPLAGHHIGIYGQAFTYDFETGGRGYMGGMPGGTLWDKLNYAAGVEYGYSLPVARRLNIDFTLGVGYWGGEYKEYLPIDGHYVWQATKRRHWFGPTKAEISLVWLIGRGNYNDKKGGKR</sequence>
<dbReference type="AlphaFoldDB" id="A0AAE4LJV8"/>
<evidence type="ECO:0000313" key="2">
    <source>
        <dbReference type="Proteomes" id="UP001181347"/>
    </source>
</evidence>
<dbReference type="Pfam" id="PF12099">
    <property type="entry name" value="DUF3575"/>
    <property type="match status" value="1"/>
</dbReference>
<dbReference type="EMBL" id="JAWDES010000004">
    <property type="protein sequence ID" value="MDU0259076.1"/>
    <property type="molecule type" value="Genomic_DNA"/>
</dbReference>
<name>A0AAE4LJV8_9BACT</name>
<comment type="caution">
    <text evidence="1">The sequence shown here is derived from an EMBL/GenBank/DDBJ whole genome shotgun (WGS) entry which is preliminary data.</text>
</comment>